<dbReference type="EMBL" id="LVVT01000022">
    <property type="protein sequence ID" value="TQS81520.1"/>
    <property type="molecule type" value="Genomic_DNA"/>
</dbReference>
<evidence type="ECO:0000256" key="1">
    <source>
        <dbReference type="ARBA" id="ARBA00005211"/>
    </source>
</evidence>
<keyword evidence="4" id="KW-0547">Nucleotide-binding</keyword>
<feature type="domain" description="AMP-dependent synthetase/ligase" evidence="5">
    <location>
        <begin position="82"/>
        <end position="285"/>
    </location>
</feature>
<evidence type="ECO:0000259" key="6">
    <source>
        <dbReference type="Pfam" id="PF14535"/>
    </source>
</evidence>
<dbReference type="GO" id="GO:0010124">
    <property type="term" value="P:phenylacetate catabolic process"/>
    <property type="evidence" value="ECO:0007669"/>
    <property type="project" value="InterPro"/>
</dbReference>
<comment type="pathway">
    <text evidence="1">Aromatic compound metabolism.</text>
</comment>
<dbReference type="InterPro" id="IPR045851">
    <property type="entry name" value="AMP-bd_C_sf"/>
</dbReference>
<dbReference type="InterPro" id="IPR042099">
    <property type="entry name" value="ANL_N_sf"/>
</dbReference>
<comment type="subunit">
    <text evidence="2">Monomer.</text>
</comment>
<dbReference type="Gene3D" id="3.30.300.30">
    <property type="match status" value="1"/>
</dbReference>
<dbReference type="Gene3D" id="3.40.50.12780">
    <property type="entry name" value="N-terminal domain of ligase-like"/>
    <property type="match status" value="1"/>
</dbReference>
<dbReference type="InterPro" id="IPR000873">
    <property type="entry name" value="AMP-dep_synth/lig_dom"/>
</dbReference>
<dbReference type="InterPro" id="IPR011880">
    <property type="entry name" value="PA_CoA_ligase"/>
</dbReference>
<proteinExistence type="predicted"/>
<evidence type="ECO:0000256" key="2">
    <source>
        <dbReference type="ARBA" id="ARBA00011245"/>
    </source>
</evidence>
<name>A0A8J8TE92_9ARCH</name>
<accession>A0A8J8TE92</accession>
<reference evidence="7" key="1">
    <citation type="submission" date="2016-03" db="EMBL/GenBank/DDBJ databases">
        <authorList>
            <person name="Borrel G."/>
            <person name="Mccann A."/>
            <person name="O'Toole P.W."/>
        </authorList>
    </citation>
    <scope>NUCLEOTIDE SEQUENCE</scope>
    <source>
        <strain evidence="7">183</strain>
    </source>
</reference>
<dbReference type="PANTHER" id="PTHR43845:SF1">
    <property type="entry name" value="BLR5969 PROTEIN"/>
    <property type="match status" value="1"/>
</dbReference>
<feature type="domain" description="AMP-dependent ligase C-terminal" evidence="6">
    <location>
        <begin position="335"/>
        <end position="431"/>
    </location>
</feature>
<organism evidence="7 8">
    <name type="scientific">Candidatus Methanomassiliicoccus intestinalis</name>
    <dbReference type="NCBI Taxonomy" id="1406512"/>
    <lineage>
        <taxon>Archaea</taxon>
        <taxon>Methanobacteriati</taxon>
        <taxon>Thermoplasmatota</taxon>
        <taxon>Thermoplasmata</taxon>
        <taxon>Methanomassiliicoccales</taxon>
        <taxon>Methanomassiliicoccaceae</taxon>
        <taxon>Methanomassiliicoccus</taxon>
    </lineage>
</organism>
<dbReference type="GO" id="GO:0000166">
    <property type="term" value="F:nucleotide binding"/>
    <property type="evidence" value="ECO:0007669"/>
    <property type="project" value="UniProtKB-KW"/>
</dbReference>
<protein>
    <submittedName>
        <fullName evidence="7">Phenylacetate-CoA ligase</fullName>
    </submittedName>
</protein>
<dbReference type="Pfam" id="PF14535">
    <property type="entry name" value="AMP-binding_C_2"/>
    <property type="match status" value="1"/>
</dbReference>
<dbReference type="PANTHER" id="PTHR43845">
    <property type="entry name" value="BLR5969 PROTEIN"/>
    <property type="match status" value="1"/>
</dbReference>
<gene>
    <name evidence="7" type="ORF">A3207_03720</name>
</gene>
<evidence type="ECO:0000256" key="3">
    <source>
        <dbReference type="ARBA" id="ARBA00022598"/>
    </source>
</evidence>
<dbReference type="InterPro" id="IPR028154">
    <property type="entry name" value="AMP-dep_Lig_C"/>
</dbReference>
<sequence length="434" mass="48578">MAYWNKDIETMPAKELEALQYQLLKKLVVRLYDSSEFYHGRMKEAGVLPQDINSLEDIRRLPFMKKKDLRDGYPDKTFAVPKKEVIRYHASSGTTGKPTVVGYTKNDIEMWTTSLARAMKSMGLGEDDVIQVSNTYGLFTGGLGFHYAAEMIGAAAVPASTGNTERQIELIQDLGVTAMACTPSYLLHIGEVAEKNGISIKNDTNLRIGLLGGEPWSDKMRERIQDWLGVKGQNCYGTSELSGPMFSECSEMDGVHIWGDLAYVEILDTETGEPVAPGEKGEMVITMLQKEALPIIRYRIGDITSLYEEPCPCGRTHPRIHRISGRVDDMLVVRGINVFPSQVQHTLMGIPEVGEHFQIVVDRKGVLDTMMVRVELNEESFTDNIVKLMEIRENISYRLKNALNISSAVELVAPGTLPRYEGKTKFVVDKRGEF</sequence>
<evidence type="ECO:0000313" key="8">
    <source>
        <dbReference type="Proteomes" id="UP000752814"/>
    </source>
</evidence>
<evidence type="ECO:0000256" key="4">
    <source>
        <dbReference type="ARBA" id="ARBA00022741"/>
    </source>
</evidence>
<dbReference type="AlphaFoldDB" id="A0A8J8TE92"/>
<dbReference type="Proteomes" id="UP000752814">
    <property type="component" value="Unassembled WGS sequence"/>
</dbReference>
<comment type="caution">
    <text evidence="7">The sequence shown here is derived from an EMBL/GenBank/DDBJ whole genome shotgun (WGS) entry which is preliminary data.</text>
</comment>
<dbReference type="GO" id="GO:0047475">
    <property type="term" value="F:phenylacetate-CoA ligase activity"/>
    <property type="evidence" value="ECO:0007669"/>
    <property type="project" value="InterPro"/>
</dbReference>
<dbReference type="Pfam" id="PF00501">
    <property type="entry name" value="AMP-binding"/>
    <property type="match status" value="1"/>
</dbReference>
<dbReference type="FunFam" id="3.40.50.12780:FF:000016">
    <property type="entry name" value="Phenylacetate-coenzyme A ligase"/>
    <property type="match status" value="1"/>
</dbReference>
<dbReference type="SUPFAM" id="SSF56801">
    <property type="entry name" value="Acetyl-CoA synthetase-like"/>
    <property type="match status" value="1"/>
</dbReference>
<dbReference type="PIRSF" id="PIRSF006444">
    <property type="entry name" value="PaaK"/>
    <property type="match status" value="1"/>
</dbReference>
<dbReference type="RefSeq" id="WP_400195463.1">
    <property type="nucleotide sequence ID" value="NZ_CAYAYE010000017.1"/>
</dbReference>
<evidence type="ECO:0000259" key="5">
    <source>
        <dbReference type="Pfam" id="PF00501"/>
    </source>
</evidence>
<evidence type="ECO:0000313" key="7">
    <source>
        <dbReference type="EMBL" id="TQS81520.1"/>
    </source>
</evidence>
<dbReference type="CDD" id="cd05913">
    <property type="entry name" value="PaaK"/>
    <property type="match status" value="1"/>
</dbReference>
<keyword evidence="3 7" id="KW-0436">Ligase</keyword>